<organism evidence="3 4">
    <name type="scientific">Nannocystis bainbridge</name>
    <dbReference type="NCBI Taxonomy" id="2995303"/>
    <lineage>
        <taxon>Bacteria</taxon>
        <taxon>Pseudomonadati</taxon>
        <taxon>Myxococcota</taxon>
        <taxon>Polyangia</taxon>
        <taxon>Nannocystales</taxon>
        <taxon>Nannocystaceae</taxon>
        <taxon>Nannocystis</taxon>
    </lineage>
</organism>
<dbReference type="InterPro" id="IPR006037">
    <property type="entry name" value="RCK_C"/>
</dbReference>
<protein>
    <submittedName>
        <fullName evidence="3">NAD-binding protein</fullName>
    </submittedName>
</protein>
<comment type="caution">
    <text evidence="3">The sequence shown here is derived from an EMBL/GenBank/DDBJ whole genome shotgun (WGS) entry which is preliminary data.</text>
</comment>
<gene>
    <name evidence="3" type="ORF">POL25_03080</name>
</gene>
<evidence type="ECO:0000259" key="1">
    <source>
        <dbReference type="PROSITE" id="PS51201"/>
    </source>
</evidence>
<dbReference type="RefSeq" id="WP_272084287.1">
    <property type="nucleotide sequence ID" value="NZ_JAQNDL010000001.1"/>
</dbReference>
<dbReference type="PANTHER" id="PTHR43833:SF11">
    <property type="entry name" value="VOLTAGE-GATED POTASSIUM CHANNEL KCH"/>
    <property type="match status" value="1"/>
</dbReference>
<dbReference type="Gene3D" id="3.40.50.720">
    <property type="entry name" value="NAD(P)-binding Rossmann-like Domain"/>
    <property type="match status" value="1"/>
</dbReference>
<proteinExistence type="predicted"/>
<dbReference type="Proteomes" id="UP001221686">
    <property type="component" value="Unassembled WGS sequence"/>
</dbReference>
<dbReference type="EMBL" id="JAQNDL010000001">
    <property type="protein sequence ID" value="MDC0715860.1"/>
    <property type="molecule type" value="Genomic_DNA"/>
</dbReference>
<dbReference type="SUPFAM" id="SSF51735">
    <property type="entry name" value="NAD(P)-binding Rossmann-fold domains"/>
    <property type="match status" value="1"/>
</dbReference>
<reference evidence="3 4" key="1">
    <citation type="submission" date="2022-11" db="EMBL/GenBank/DDBJ databases">
        <title>Minimal conservation of predation-associated metabolite biosynthetic gene clusters underscores biosynthetic potential of Myxococcota including descriptions for ten novel species: Archangium lansinium sp. nov., Myxococcus landrumus sp. nov., Nannocystis bai.</title>
        <authorList>
            <person name="Ahearne A."/>
            <person name="Stevens C."/>
            <person name="Dowd S."/>
        </authorList>
    </citation>
    <scope>NUCLEOTIDE SEQUENCE [LARGE SCALE GENOMIC DNA]</scope>
    <source>
        <strain evidence="3 4">BB15-2</strain>
    </source>
</reference>
<name>A0ABT5DQE3_9BACT</name>
<feature type="domain" description="RCK N-terminal" evidence="1">
    <location>
        <begin position="126"/>
        <end position="245"/>
    </location>
</feature>
<evidence type="ECO:0000313" key="4">
    <source>
        <dbReference type="Proteomes" id="UP001221686"/>
    </source>
</evidence>
<dbReference type="PROSITE" id="PS51201">
    <property type="entry name" value="RCK_N"/>
    <property type="match status" value="1"/>
</dbReference>
<dbReference type="InterPro" id="IPR050721">
    <property type="entry name" value="Trk_Ktr_HKT_K-transport"/>
</dbReference>
<dbReference type="InterPro" id="IPR036291">
    <property type="entry name" value="NAD(P)-bd_dom_sf"/>
</dbReference>
<dbReference type="InterPro" id="IPR003148">
    <property type="entry name" value="RCK_N"/>
</dbReference>
<accession>A0ABT5DQE3</accession>
<sequence length="350" mass="38327">MPVRRVRTPLLARLRFLAYALRLLAPRLAILAGLTIAGGLTLLARGSAQEVGGLDFVAACYQVYTQLFFEHVSALPEDWALRLMYFTVPIAGAFIVAEGLLKVGLSLFDFNNHQTAWIRIMAQTYRDHIILIGLGHVGYRVLEELLARGREVIVVEARAEGHFVEEARARNVPLVIGDARRESLLRELGLDHAACLVACTNDDLVNLEVGLDARQINPNIRLVMRFFDQNMARKLGKAFSVDSIFSTSALSAPLFAAAALDEKIHGAYRLGDTLMATLEIEVLAGGPLAGKNATEIRSLLDAPVVGLRRGKDAPTHRFDRTEPRRPGESVILHVAVDEIAGVKQRARAGA</sequence>
<dbReference type="Pfam" id="PF02254">
    <property type="entry name" value="TrkA_N"/>
    <property type="match status" value="1"/>
</dbReference>
<evidence type="ECO:0000259" key="2">
    <source>
        <dbReference type="PROSITE" id="PS51202"/>
    </source>
</evidence>
<dbReference type="PANTHER" id="PTHR43833">
    <property type="entry name" value="POTASSIUM CHANNEL PROTEIN 2-RELATED-RELATED"/>
    <property type="match status" value="1"/>
</dbReference>
<dbReference type="PROSITE" id="PS51202">
    <property type="entry name" value="RCK_C"/>
    <property type="match status" value="1"/>
</dbReference>
<keyword evidence="4" id="KW-1185">Reference proteome</keyword>
<evidence type="ECO:0000313" key="3">
    <source>
        <dbReference type="EMBL" id="MDC0715860.1"/>
    </source>
</evidence>
<feature type="domain" description="RCK C-terminal" evidence="2">
    <location>
        <begin position="265"/>
        <end position="348"/>
    </location>
</feature>